<dbReference type="Proteomes" id="UP001201163">
    <property type="component" value="Unassembled WGS sequence"/>
</dbReference>
<organism evidence="1 2">
    <name type="scientific">Lactarius akahatsu</name>
    <dbReference type="NCBI Taxonomy" id="416441"/>
    <lineage>
        <taxon>Eukaryota</taxon>
        <taxon>Fungi</taxon>
        <taxon>Dikarya</taxon>
        <taxon>Basidiomycota</taxon>
        <taxon>Agaricomycotina</taxon>
        <taxon>Agaricomycetes</taxon>
        <taxon>Russulales</taxon>
        <taxon>Russulaceae</taxon>
        <taxon>Lactarius</taxon>
    </lineage>
</organism>
<dbReference type="AlphaFoldDB" id="A0AAD4LJI1"/>
<reference evidence="1" key="1">
    <citation type="submission" date="2022-01" db="EMBL/GenBank/DDBJ databases">
        <title>Comparative genomics reveals a dynamic genome evolution in the ectomycorrhizal milk-cap (Lactarius) mushrooms.</title>
        <authorList>
            <consortium name="DOE Joint Genome Institute"/>
            <person name="Lebreton A."/>
            <person name="Tang N."/>
            <person name="Kuo A."/>
            <person name="LaButti K."/>
            <person name="Drula E."/>
            <person name="Barry K."/>
            <person name="Clum A."/>
            <person name="Lipzen A."/>
            <person name="Mousain D."/>
            <person name="Ng V."/>
            <person name="Wang R."/>
            <person name="Wang X."/>
            <person name="Dai Y."/>
            <person name="Henrissat B."/>
            <person name="Grigoriev I.V."/>
            <person name="Guerin-Laguette A."/>
            <person name="Yu F."/>
            <person name="Martin F.M."/>
        </authorList>
    </citation>
    <scope>NUCLEOTIDE SEQUENCE</scope>
    <source>
        <strain evidence="1">QP</strain>
    </source>
</reference>
<accession>A0AAD4LJI1</accession>
<protein>
    <submittedName>
        <fullName evidence="1">Uncharacterized protein</fullName>
    </submittedName>
</protein>
<evidence type="ECO:0000313" key="2">
    <source>
        <dbReference type="Proteomes" id="UP001201163"/>
    </source>
</evidence>
<dbReference type="PANTHER" id="PTHR37331">
    <property type="entry name" value="YALI0F11671P"/>
    <property type="match status" value="1"/>
</dbReference>
<dbReference type="EMBL" id="JAKELL010000029">
    <property type="protein sequence ID" value="KAH8990828.1"/>
    <property type="molecule type" value="Genomic_DNA"/>
</dbReference>
<name>A0AAD4LJI1_9AGAM</name>
<evidence type="ECO:0000313" key="1">
    <source>
        <dbReference type="EMBL" id="KAH8990828.1"/>
    </source>
</evidence>
<comment type="caution">
    <text evidence="1">The sequence shown here is derived from an EMBL/GenBank/DDBJ whole genome shotgun (WGS) entry which is preliminary data.</text>
</comment>
<keyword evidence="2" id="KW-1185">Reference proteome</keyword>
<dbReference type="PANTHER" id="PTHR37331:SF1">
    <property type="entry name" value="YALI0F11671P"/>
    <property type="match status" value="1"/>
</dbReference>
<proteinExistence type="predicted"/>
<sequence>MPTSDCQQLGPLSVRHFSSTRSFKDQSSRATTFEDPSRKGLFYHLVPPPTPLSDTRPVFALSLLANPPPSSESSTVLGWLPAETPGDDHEAGLNDFVQNPRFLWLLHEAIASGLAEAVDDIQVSGALQLGEGWMHIHDDRNLPPLNRIGDPDDIIGSVQVEGGKILADTYQAMPSYRVCTADGVIQLTEGLTSKLRALLNARAREESLKNLR</sequence>
<gene>
    <name evidence="1" type="ORF">EDB92DRAFT_1935214</name>
</gene>